<sequence length="95" mass="11370">MTVARVLQLDWVSLLQEYWYVPLILIACIASGVFINWHRPRSVRSFPRPMLEAAFQFDQQTLRRYYLIGFISKARVEKQLRLTAMQIREQLSRKI</sequence>
<evidence type="ECO:0000313" key="1">
    <source>
        <dbReference type="EMBL" id="EKZ1926544.1"/>
    </source>
</evidence>
<dbReference type="AlphaFoldDB" id="A0AAI9CJI4"/>
<comment type="caution">
    <text evidence="1">The sequence shown here is derived from an EMBL/GenBank/DDBJ whole genome shotgun (WGS) entry which is preliminary data.</text>
</comment>
<name>A0AAI9CJI4_STEMA</name>
<dbReference type="EMBL" id="ABLTIR010000023">
    <property type="protein sequence ID" value="EKZ1926544.1"/>
    <property type="molecule type" value="Genomic_DNA"/>
</dbReference>
<accession>A0AAI9CJI4</accession>
<gene>
    <name evidence="1" type="ORF">REH87_001541</name>
</gene>
<dbReference type="PROSITE" id="PS51257">
    <property type="entry name" value="PROKAR_LIPOPROTEIN"/>
    <property type="match status" value="1"/>
</dbReference>
<proteinExistence type="predicted"/>
<organism evidence="1 2">
    <name type="scientific">Stenotrophomonas maltophilia</name>
    <name type="common">Pseudomonas maltophilia</name>
    <name type="synonym">Xanthomonas maltophilia</name>
    <dbReference type="NCBI Taxonomy" id="40324"/>
    <lineage>
        <taxon>Bacteria</taxon>
        <taxon>Pseudomonadati</taxon>
        <taxon>Pseudomonadota</taxon>
        <taxon>Gammaproteobacteria</taxon>
        <taxon>Lysobacterales</taxon>
        <taxon>Lysobacteraceae</taxon>
        <taxon>Stenotrophomonas</taxon>
        <taxon>Stenotrophomonas maltophilia group</taxon>
    </lineage>
</organism>
<protein>
    <submittedName>
        <fullName evidence="1">Uncharacterized protein</fullName>
    </submittedName>
</protein>
<dbReference type="Proteomes" id="UP001225498">
    <property type="component" value="Unassembled WGS sequence"/>
</dbReference>
<dbReference type="RefSeq" id="WP_005421353.1">
    <property type="nucleotide sequence ID" value="NZ_JAOCCB010000185.1"/>
</dbReference>
<reference evidence="1" key="1">
    <citation type="submission" date="2023-08" db="EMBL/GenBank/DDBJ databases">
        <authorList>
            <consortium name="Clinical and Environmental Microbiology Branch: Whole genome sequencing antimicrobial resistance pathogens in the healthcare setting"/>
        </authorList>
    </citation>
    <scope>NUCLEOTIDE SEQUENCE</scope>
    <source>
        <strain evidence="1">2023CJ-00293</strain>
    </source>
</reference>
<evidence type="ECO:0000313" key="2">
    <source>
        <dbReference type="Proteomes" id="UP001225498"/>
    </source>
</evidence>